<evidence type="ECO:0000256" key="6">
    <source>
        <dbReference type="ARBA" id="ARBA00022777"/>
    </source>
</evidence>
<dbReference type="NCBIfam" id="TIGR01251">
    <property type="entry name" value="ribP_PPkin"/>
    <property type="match status" value="1"/>
</dbReference>
<dbReference type="PANTHER" id="PTHR10210:SF32">
    <property type="entry name" value="RIBOSE-PHOSPHATE PYROPHOSPHOKINASE 2"/>
    <property type="match status" value="1"/>
</dbReference>
<dbReference type="GO" id="GO:0006015">
    <property type="term" value="P:5-phosphoribose 1-diphosphate biosynthetic process"/>
    <property type="evidence" value="ECO:0007669"/>
    <property type="project" value="TreeGrafter"/>
</dbReference>
<dbReference type="GO" id="GO:0002189">
    <property type="term" value="C:ribose phosphate diphosphokinase complex"/>
    <property type="evidence" value="ECO:0007669"/>
    <property type="project" value="TreeGrafter"/>
</dbReference>
<dbReference type="KEGG" id="nps:KRR39_13925"/>
<keyword evidence="2" id="KW-0808">Transferase</keyword>
<keyword evidence="7" id="KW-0067">ATP-binding</keyword>
<dbReference type="GO" id="GO:0004749">
    <property type="term" value="F:ribose phosphate diphosphokinase activity"/>
    <property type="evidence" value="ECO:0007669"/>
    <property type="project" value="UniProtKB-EC"/>
</dbReference>
<keyword evidence="5" id="KW-0547">Nucleotide-binding</keyword>
<dbReference type="EMBL" id="CP077062">
    <property type="protein sequence ID" value="QWZ06647.1"/>
    <property type="molecule type" value="Genomic_DNA"/>
</dbReference>
<name>A0A975SVG2_9ACTN</name>
<dbReference type="NCBIfam" id="NF002320">
    <property type="entry name" value="PRK01259.1"/>
    <property type="match status" value="1"/>
</dbReference>
<organism evidence="11 12">
    <name type="scientific">Nocardioides panacis</name>
    <dbReference type="NCBI Taxonomy" id="2849501"/>
    <lineage>
        <taxon>Bacteria</taxon>
        <taxon>Bacillati</taxon>
        <taxon>Actinomycetota</taxon>
        <taxon>Actinomycetes</taxon>
        <taxon>Propionibacteriales</taxon>
        <taxon>Nocardioidaceae</taxon>
        <taxon>Nocardioides</taxon>
    </lineage>
</organism>
<keyword evidence="12" id="KW-1185">Reference proteome</keyword>
<evidence type="ECO:0000313" key="11">
    <source>
        <dbReference type="EMBL" id="QWZ06647.1"/>
    </source>
</evidence>
<dbReference type="FunFam" id="3.40.50.2020:FF:000007">
    <property type="entry name" value="Ribose-phosphate pyrophosphokinase"/>
    <property type="match status" value="1"/>
</dbReference>
<keyword evidence="6" id="KW-0418">Kinase</keyword>
<evidence type="ECO:0000256" key="1">
    <source>
        <dbReference type="ARBA" id="ARBA00013247"/>
    </source>
</evidence>
<dbReference type="CDD" id="cd06223">
    <property type="entry name" value="PRTases_typeI"/>
    <property type="match status" value="1"/>
</dbReference>
<accession>A0A975SVG2</accession>
<keyword evidence="3" id="KW-0479">Metal-binding</keyword>
<dbReference type="RefSeq" id="WP_216937719.1">
    <property type="nucleotide sequence ID" value="NZ_CP077062.1"/>
</dbReference>
<evidence type="ECO:0000256" key="2">
    <source>
        <dbReference type="ARBA" id="ARBA00022679"/>
    </source>
</evidence>
<evidence type="ECO:0000256" key="3">
    <source>
        <dbReference type="ARBA" id="ARBA00022723"/>
    </source>
</evidence>
<dbReference type="InterPro" id="IPR029099">
    <property type="entry name" value="Pribosyltran_N"/>
</dbReference>
<protein>
    <recommendedName>
        <fullName evidence="1">ribose-phosphate diphosphokinase</fullName>
        <ecNumber evidence="1">2.7.6.1</ecNumber>
    </recommendedName>
</protein>
<sequence>MREIVVFSGSAHRPLATAICDNLGVGLSSVDISRFSNDCLQAQLQANCRQRDVYIVQPLVPPTQEHLMELLLMVDAAKGASAAQITAVIPHYAYARSDKKDASRISLGGRLVADLLTTAGVSRVLTMTLHAPQVHGFFSVPVDHLTALGVLAEHYRDQDLTNAVVVSPDLGNAKTATHFSRLLGLPVAAGSKQRLADDRVVIDAIVGDVEGKHAIVLDDEIATGGSIVELLDKLEELGCTGASVACTHGLFVGKAVERLRDHPMIREVVTTDTVPAPADWPELKVRSVAELFAEAISRVHAGESVSSLFDGVDPSLGPPQPKLPFDA</sequence>
<dbReference type="GO" id="GO:0005737">
    <property type="term" value="C:cytoplasm"/>
    <property type="evidence" value="ECO:0007669"/>
    <property type="project" value="TreeGrafter"/>
</dbReference>
<dbReference type="GO" id="GO:0000287">
    <property type="term" value="F:magnesium ion binding"/>
    <property type="evidence" value="ECO:0007669"/>
    <property type="project" value="InterPro"/>
</dbReference>
<dbReference type="Proteomes" id="UP000683575">
    <property type="component" value="Chromosome"/>
</dbReference>
<evidence type="ECO:0000259" key="10">
    <source>
        <dbReference type="Pfam" id="PF13793"/>
    </source>
</evidence>
<gene>
    <name evidence="11" type="ORF">KRR39_13925</name>
</gene>
<dbReference type="PANTHER" id="PTHR10210">
    <property type="entry name" value="RIBOSE-PHOSPHATE DIPHOSPHOKINASE FAMILY MEMBER"/>
    <property type="match status" value="1"/>
</dbReference>
<dbReference type="SMART" id="SM01400">
    <property type="entry name" value="Pribosyltran_N"/>
    <property type="match status" value="1"/>
</dbReference>
<keyword evidence="4" id="KW-0545">Nucleotide biosynthesis</keyword>
<dbReference type="InterPro" id="IPR000836">
    <property type="entry name" value="PRTase_dom"/>
</dbReference>
<evidence type="ECO:0000256" key="4">
    <source>
        <dbReference type="ARBA" id="ARBA00022727"/>
    </source>
</evidence>
<evidence type="ECO:0000256" key="7">
    <source>
        <dbReference type="ARBA" id="ARBA00022840"/>
    </source>
</evidence>
<keyword evidence="8" id="KW-0460">Magnesium</keyword>
<dbReference type="EC" id="2.7.6.1" evidence="1"/>
<proteinExistence type="predicted"/>
<feature type="domain" description="Ribose-phosphate pyrophosphokinase N-terminal" evidence="10">
    <location>
        <begin position="4"/>
        <end position="120"/>
    </location>
</feature>
<dbReference type="Pfam" id="PF13793">
    <property type="entry name" value="Pribosyltran_N"/>
    <property type="match status" value="1"/>
</dbReference>
<dbReference type="GO" id="GO:0005524">
    <property type="term" value="F:ATP binding"/>
    <property type="evidence" value="ECO:0007669"/>
    <property type="project" value="UniProtKB-KW"/>
</dbReference>
<dbReference type="Pfam" id="PF14572">
    <property type="entry name" value="Pribosyl_synth"/>
    <property type="match status" value="1"/>
</dbReference>
<evidence type="ECO:0000256" key="9">
    <source>
        <dbReference type="ARBA" id="ARBA00049535"/>
    </source>
</evidence>
<evidence type="ECO:0000256" key="5">
    <source>
        <dbReference type="ARBA" id="ARBA00022741"/>
    </source>
</evidence>
<evidence type="ECO:0000313" key="12">
    <source>
        <dbReference type="Proteomes" id="UP000683575"/>
    </source>
</evidence>
<reference evidence="11" key="1">
    <citation type="submission" date="2021-06" db="EMBL/GenBank/DDBJ databases">
        <title>Complete genome sequence of Nocardioides sp. G188.</title>
        <authorList>
            <person name="Im W.-T."/>
        </authorList>
    </citation>
    <scope>NUCLEOTIDE SEQUENCE</scope>
    <source>
        <strain evidence="11">G188</strain>
    </source>
</reference>
<evidence type="ECO:0000256" key="8">
    <source>
        <dbReference type="ARBA" id="ARBA00022842"/>
    </source>
</evidence>
<dbReference type="GO" id="GO:0016301">
    <property type="term" value="F:kinase activity"/>
    <property type="evidence" value="ECO:0007669"/>
    <property type="project" value="UniProtKB-KW"/>
</dbReference>
<dbReference type="GO" id="GO:0006164">
    <property type="term" value="P:purine nucleotide biosynthetic process"/>
    <property type="evidence" value="ECO:0007669"/>
    <property type="project" value="TreeGrafter"/>
</dbReference>
<dbReference type="InterPro" id="IPR005946">
    <property type="entry name" value="Rib-P_diPkinase"/>
</dbReference>
<comment type="catalytic activity">
    <reaction evidence="9">
        <text>D-ribose 5-phosphate + ATP = 5-phospho-alpha-D-ribose 1-diphosphate + AMP + H(+)</text>
        <dbReference type="Rhea" id="RHEA:15609"/>
        <dbReference type="ChEBI" id="CHEBI:15378"/>
        <dbReference type="ChEBI" id="CHEBI:30616"/>
        <dbReference type="ChEBI" id="CHEBI:58017"/>
        <dbReference type="ChEBI" id="CHEBI:78346"/>
        <dbReference type="ChEBI" id="CHEBI:456215"/>
        <dbReference type="EC" id="2.7.6.1"/>
    </reaction>
</comment>
<dbReference type="AlphaFoldDB" id="A0A975SVG2"/>